<dbReference type="Proteomes" id="UP000017243">
    <property type="component" value="Unassembled WGS sequence"/>
</dbReference>
<gene>
    <name evidence="1" type="ORF">LHCIRMBIA953_02297</name>
</gene>
<comment type="caution">
    <text evidence="1">The sequence shown here is derived from an EMBL/GenBank/DDBJ whole genome shotgun (WGS) entry which is preliminary data.</text>
</comment>
<accession>U4QFT5</accession>
<evidence type="ECO:0000313" key="2">
    <source>
        <dbReference type="Proteomes" id="UP000017243"/>
    </source>
</evidence>
<organism evidence="1 2">
    <name type="scientific">Lactobacillus helveticus CIRM-BIA 953</name>
    <dbReference type="NCBI Taxonomy" id="1226335"/>
    <lineage>
        <taxon>Bacteria</taxon>
        <taxon>Bacillati</taxon>
        <taxon>Bacillota</taxon>
        <taxon>Bacilli</taxon>
        <taxon>Lactobacillales</taxon>
        <taxon>Lactobacillaceae</taxon>
        <taxon>Lactobacillus</taxon>
    </lineage>
</organism>
<dbReference type="AlphaFoldDB" id="U4QFT5"/>
<proteinExistence type="predicted"/>
<sequence>MSAKGVAAVSESADAVIMVNDLSKVNDVVAY</sequence>
<evidence type="ECO:0000313" key="1">
    <source>
        <dbReference type="EMBL" id="CDI41951.1"/>
    </source>
</evidence>
<reference evidence="1 2" key="1">
    <citation type="submission" date="2013-09" db="EMBL/GenBank/DDBJ databases">
        <title>Draft Genome Sequence of five Lactobacillus helveticus strains CIRM-BIA 101T, 103, 104, 951 and 953 isolated from milk product.</title>
        <authorList>
            <person name="Valence F."/>
            <person name="Chuat V."/>
            <person name="Ma L."/>
            <person name="Creno S."/>
            <person name="Falentin H."/>
            <person name="Lortal S."/>
            <person name="Bizet C."/>
            <person name="Clermont D."/>
            <person name="Loux V."/>
            <person name="Bouchier C."/>
            <person name="Cousin S."/>
        </authorList>
    </citation>
    <scope>NUCLEOTIDE SEQUENCE [LARGE SCALE GENOMIC DNA]</scope>
    <source>
        <strain evidence="1 2">CIRM-BIA 953</strain>
    </source>
</reference>
<name>U4QFT5_LACHE</name>
<dbReference type="EMBL" id="CBUH010000071">
    <property type="protein sequence ID" value="CDI41951.1"/>
    <property type="molecule type" value="Genomic_DNA"/>
</dbReference>
<protein>
    <submittedName>
        <fullName evidence="1">Uncharacterized protein</fullName>
    </submittedName>
</protein>